<evidence type="ECO:0000256" key="5">
    <source>
        <dbReference type="RuleBase" id="RU361187"/>
    </source>
</evidence>
<evidence type="ECO:0000313" key="9">
    <source>
        <dbReference type="Proteomes" id="UP001214441"/>
    </source>
</evidence>
<evidence type="ECO:0000256" key="4">
    <source>
        <dbReference type="ARBA" id="ARBA00023295"/>
    </source>
</evidence>
<dbReference type="Pfam" id="PF04616">
    <property type="entry name" value="Glyco_hydro_43"/>
    <property type="match status" value="1"/>
</dbReference>
<evidence type="ECO:0000256" key="3">
    <source>
        <dbReference type="ARBA" id="ARBA00022801"/>
    </source>
</evidence>
<comment type="caution">
    <text evidence="8">The sequence shown here is derived from an EMBL/GenBank/DDBJ whole genome shotgun (WGS) entry which is preliminary data.</text>
</comment>
<dbReference type="Gene3D" id="2.60.120.260">
    <property type="entry name" value="Galactose-binding domain-like"/>
    <property type="match status" value="1"/>
</dbReference>
<dbReference type="PANTHER" id="PTHR43817">
    <property type="entry name" value="GLYCOSYL HYDROLASE"/>
    <property type="match status" value="1"/>
</dbReference>
<comment type="similarity">
    <text evidence="1 5">Belongs to the glycosyl hydrolase 43 family.</text>
</comment>
<organism evidence="8 9">
    <name type="scientific">Streptomyces iconiensis</name>
    <dbReference type="NCBI Taxonomy" id="1384038"/>
    <lineage>
        <taxon>Bacteria</taxon>
        <taxon>Bacillati</taxon>
        <taxon>Actinomycetota</taxon>
        <taxon>Actinomycetes</taxon>
        <taxon>Kitasatosporales</taxon>
        <taxon>Streptomycetaceae</taxon>
        <taxon>Streptomyces</taxon>
    </lineage>
</organism>
<name>A0ABT6ZSN5_9ACTN</name>
<accession>A0ABT6ZSN5</accession>
<feature type="chain" id="PRO_5045173904" evidence="7">
    <location>
        <begin position="26"/>
        <end position="558"/>
    </location>
</feature>
<dbReference type="CDD" id="cd18820">
    <property type="entry name" value="GH43_LbAraf43-like"/>
    <property type="match status" value="1"/>
</dbReference>
<evidence type="ECO:0000256" key="7">
    <source>
        <dbReference type="SAM" id="SignalP"/>
    </source>
</evidence>
<feature type="region of interest" description="Disordered" evidence="6">
    <location>
        <begin position="26"/>
        <end position="46"/>
    </location>
</feature>
<dbReference type="PANTHER" id="PTHR43817:SF1">
    <property type="entry name" value="HYDROLASE, FAMILY 43, PUTATIVE (AFU_ORTHOLOGUE AFUA_3G01660)-RELATED"/>
    <property type="match status" value="1"/>
</dbReference>
<keyword evidence="2 7" id="KW-0732">Signal</keyword>
<keyword evidence="9" id="KW-1185">Reference proteome</keyword>
<dbReference type="RefSeq" id="WP_274042393.1">
    <property type="nucleotide sequence ID" value="NZ_JANCPR020000007.1"/>
</dbReference>
<feature type="compositionally biased region" description="Low complexity" evidence="6">
    <location>
        <begin position="102"/>
        <end position="118"/>
    </location>
</feature>
<dbReference type="Proteomes" id="UP001214441">
    <property type="component" value="Unassembled WGS sequence"/>
</dbReference>
<dbReference type="Gene3D" id="2.115.10.20">
    <property type="entry name" value="Glycosyl hydrolase domain, family 43"/>
    <property type="match status" value="1"/>
</dbReference>
<feature type="signal peptide" evidence="7">
    <location>
        <begin position="1"/>
        <end position="25"/>
    </location>
</feature>
<proteinExistence type="inferred from homology"/>
<evidence type="ECO:0000256" key="1">
    <source>
        <dbReference type="ARBA" id="ARBA00009865"/>
    </source>
</evidence>
<feature type="region of interest" description="Disordered" evidence="6">
    <location>
        <begin position="79"/>
        <end position="124"/>
    </location>
</feature>
<evidence type="ECO:0000256" key="2">
    <source>
        <dbReference type="ARBA" id="ARBA00022729"/>
    </source>
</evidence>
<evidence type="ECO:0000256" key="6">
    <source>
        <dbReference type="SAM" id="MobiDB-lite"/>
    </source>
</evidence>
<reference evidence="8 9" key="1">
    <citation type="submission" date="2023-05" db="EMBL/GenBank/DDBJ databases">
        <title>Streptantibioticus silvisoli sp. nov., acidotolerant actinomycetes 1 from pine litter.</title>
        <authorList>
            <person name="Swiecimska M."/>
            <person name="Golinska P."/>
            <person name="Sangal V."/>
            <person name="Wachnowicz B."/>
            <person name="Goodfellow M."/>
        </authorList>
    </citation>
    <scope>NUCLEOTIDE SEQUENCE [LARGE SCALE GENOMIC DNA]</scope>
    <source>
        <strain evidence="8 9">DSM 42109</strain>
    </source>
</reference>
<protein>
    <submittedName>
        <fullName evidence="8">Family 43 glycosylhydrolase</fullName>
    </submittedName>
</protein>
<evidence type="ECO:0000313" key="8">
    <source>
        <dbReference type="EMBL" id="MDJ1132077.1"/>
    </source>
</evidence>
<dbReference type="SUPFAM" id="SSF75005">
    <property type="entry name" value="Arabinanase/levansucrase/invertase"/>
    <property type="match status" value="1"/>
</dbReference>
<keyword evidence="4 5" id="KW-0326">Glycosidase</keyword>
<keyword evidence="3 5" id="KW-0378">Hydrolase</keyword>
<dbReference type="InterPro" id="IPR006710">
    <property type="entry name" value="Glyco_hydro_43"/>
</dbReference>
<dbReference type="EMBL" id="JANCPR020000007">
    <property type="protein sequence ID" value="MDJ1132077.1"/>
    <property type="molecule type" value="Genomic_DNA"/>
</dbReference>
<sequence>MSSPLGLLLATLVVFAIPAATPSAAAPSAASATGTPASNGPAGQASSLAGAEAGAKADAGAGAGSQAATGAAATDLKAVTGPEVTTDPKAATSPKATTGPEAATSPRAATGAKAAANTFRNPLNSSPDPFMTHWKGNYYLTTTQGDSIRMWRSPSLGTLAAAEPVTVWKDSDPSRNRNIWAPEFYRFGERWYMYYTADDGIDDHHRLYVLESEGDDPAGPYHFKAKLAPPNHANDFAIDAGILQVNGRLYLAYSGINRYQHNGLNIAPMSNPYTVSGDAVAIDGAGGCPEVREGPEFLYRNGRVWMTYSACDTGKPDYQVWMMSMPQGADPLVPGNWKQHQGPVFSRADDRGVYGPGHHAFFRSPDGKEDWIVYHAKTTSQNTYSNRTTRAQKFTWRADGSPDFGRPLAIGATQDLPSGDPGSGNYWINDDGRSSGTGAVAYSGAWNSGSGCATQCFWGDDHWSDRAGATATFSFTGTRIALLSVKDAGNGYAGISVDGGPEQRVDFHGSLRIGEAVQYLSPRLQNGKHTLRVRVTGEHNPGSRGAFVSVDRAEVYTD</sequence>
<gene>
    <name evidence="8" type="ORF">NMN56_008960</name>
</gene>
<dbReference type="InterPro" id="IPR023296">
    <property type="entry name" value="Glyco_hydro_beta-prop_sf"/>
</dbReference>